<dbReference type="InterPro" id="IPR050504">
    <property type="entry name" value="IgSF_BTN/MOG"/>
</dbReference>
<dbReference type="FunFam" id="2.60.40.10:FF:000142">
    <property type="entry name" value="V-set domain-containing T-cell activation inhibitor 1"/>
    <property type="match status" value="1"/>
</dbReference>
<feature type="domain" description="Ig-like" evidence="7">
    <location>
        <begin position="32"/>
        <end position="154"/>
    </location>
</feature>
<dbReference type="Ensembl" id="ENSCABT00000033433.1">
    <property type="protein sequence ID" value="ENSCABP00000030505.1"/>
    <property type="gene ID" value="ENSCABG00000022283.1"/>
</dbReference>
<dbReference type="Gene3D" id="2.60.40.10">
    <property type="entry name" value="Immunoglobulins"/>
    <property type="match status" value="2"/>
</dbReference>
<dbReference type="PANTHER" id="PTHR24100">
    <property type="entry name" value="BUTYROPHILIN"/>
    <property type="match status" value="1"/>
</dbReference>
<evidence type="ECO:0000256" key="3">
    <source>
        <dbReference type="ARBA" id="ARBA00023136"/>
    </source>
</evidence>
<dbReference type="PANTHER" id="PTHR24100:SF145">
    <property type="entry name" value="CD276 ANTIGEN"/>
    <property type="match status" value="1"/>
</dbReference>
<keyword evidence="2" id="KW-0732">Signal</keyword>
<reference evidence="8" key="1">
    <citation type="submission" date="2025-08" db="UniProtKB">
        <authorList>
            <consortium name="Ensembl"/>
        </authorList>
    </citation>
    <scope>IDENTIFICATION</scope>
</reference>
<dbReference type="GO" id="GO:0001817">
    <property type="term" value="P:regulation of cytokine production"/>
    <property type="evidence" value="ECO:0007669"/>
    <property type="project" value="TreeGrafter"/>
</dbReference>
<dbReference type="InterPro" id="IPR003599">
    <property type="entry name" value="Ig_sub"/>
</dbReference>
<dbReference type="InterPro" id="IPR036179">
    <property type="entry name" value="Ig-like_dom_sf"/>
</dbReference>
<sequence>MCRSLPTLVLYTSKEMKPRAEGAWAVARISVPDSVSLSGLITAESPVTAHFGGDVTLNCLFLSKPGMNIQHLTITWQKERAGAEALVVHSHYYGKDQLERQDEAYRNRTQLDPEGLAQGNASLTLSGVRTQDEGIYHCHVTSELGTTSETKQVTVMAPYSEPHLTIDPSFWPDHTLLTFSLGGGYPQASVAWRDGMGTNLTELSSTTESVDAWGLYTLRSELAVPMGQTTNLTVPFHDFQDLPHGLQSCGISWGGWQELMGFGDSQEVIAHSVQLLVSLIYFRWKKEQFSSEETRLSKMCIFILILFKNVYF</sequence>
<evidence type="ECO:0000259" key="7">
    <source>
        <dbReference type="PROSITE" id="PS50835"/>
    </source>
</evidence>
<evidence type="ECO:0000256" key="6">
    <source>
        <dbReference type="ARBA" id="ARBA00023319"/>
    </source>
</evidence>
<organism evidence="8 9">
    <name type="scientific">Chelonoidis abingdonii</name>
    <name type="common">Abingdon island giant tortoise</name>
    <name type="synonym">Testudo abingdonii</name>
    <dbReference type="NCBI Taxonomy" id="106734"/>
    <lineage>
        <taxon>Eukaryota</taxon>
        <taxon>Metazoa</taxon>
        <taxon>Chordata</taxon>
        <taxon>Craniata</taxon>
        <taxon>Vertebrata</taxon>
        <taxon>Euteleostomi</taxon>
        <taxon>Archelosauria</taxon>
        <taxon>Testudinata</taxon>
        <taxon>Testudines</taxon>
        <taxon>Cryptodira</taxon>
        <taxon>Durocryptodira</taxon>
        <taxon>Testudinoidea</taxon>
        <taxon>Testudinidae</taxon>
        <taxon>Chelonoidis</taxon>
    </lineage>
</organism>
<evidence type="ECO:0000256" key="4">
    <source>
        <dbReference type="ARBA" id="ARBA00023157"/>
    </source>
</evidence>
<keyword evidence="4" id="KW-1015">Disulfide bond</keyword>
<dbReference type="GO" id="GO:0005102">
    <property type="term" value="F:signaling receptor binding"/>
    <property type="evidence" value="ECO:0007669"/>
    <property type="project" value="TreeGrafter"/>
</dbReference>
<dbReference type="AlphaFoldDB" id="A0A8C0JFG4"/>
<dbReference type="SMART" id="SM00406">
    <property type="entry name" value="IGv"/>
    <property type="match status" value="1"/>
</dbReference>
<dbReference type="SUPFAM" id="SSF48726">
    <property type="entry name" value="Immunoglobulin"/>
    <property type="match status" value="1"/>
</dbReference>
<name>A0A8C0JFG4_CHEAB</name>
<dbReference type="GO" id="GO:1903037">
    <property type="term" value="P:regulation of leukocyte cell-cell adhesion"/>
    <property type="evidence" value="ECO:0007669"/>
    <property type="project" value="UniProtKB-ARBA"/>
</dbReference>
<dbReference type="InterPro" id="IPR013783">
    <property type="entry name" value="Ig-like_fold"/>
</dbReference>
<keyword evidence="9" id="KW-1185">Reference proteome</keyword>
<protein>
    <recommendedName>
        <fullName evidence="7">Ig-like domain-containing protein</fullName>
    </recommendedName>
</protein>
<evidence type="ECO:0000313" key="8">
    <source>
        <dbReference type="Ensembl" id="ENSCABP00000030505.1"/>
    </source>
</evidence>
<evidence type="ECO:0000313" key="9">
    <source>
        <dbReference type="Proteomes" id="UP000694404"/>
    </source>
</evidence>
<dbReference type="InterPro" id="IPR007110">
    <property type="entry name" value="Ig-like_dom"/>
</dbReference>
<evidence type="ECO:0000256" key="1">
    <source>
        <dbReference type="ARBA" id="ARBA00004370"/>
    </source>
</evidence>
<dbReference type="Proteomes" id="UP000694404">
    <property type="component" value="Unplaced"/>
</dbReference>
<accession>A0A8C0JFG4</accession>
<dbReference type="InterPro" id="IPR013106">
    <property type="entry name" value="Ig_V-set"/>
</dbReference>
<keyword evidence="3" id="KW-0472">Membrane</keyword>
<dbReference type="GeneTree" id="ENSGT00940000154641"/>
<dbReference type="GO" id="GO:0050863">
    <property type="term" value="P:regulation of T cell activation"/>
    <property type="evidence" value="ECO:0007669"/>
    <property type="project" value="UniProtKB-ARBA"/>
</dbReference>
<proteinExistence type="predicted"/>
<keyword evidence="5" id="KW-0325">Glycoprotein</keyword>
<keyword evidence="6" id="KW-0393">Immunoglobulin domain</keyword>
<dbReference type="SMART" id="SM00409">
    <property type="entry name" value="IG"/>
    <property type="match status" value="1"/>
</dbReference>
<reference evidence="8" key="2">
    <citation type="submission" date="2025-09" db="UniProtKB">
        <authorList>
            <consortium name="Ensembl"/>
        </authorList>
    </citation>
    <scope>IDENTIFICATION</scope>
</reference>
<dbReference type="GO" id="GO:0009897">
    <property type="term" value="C:external side of plasma membrane"/>
    <property type="evidence" value="ECO:0007669"/>
    <property type="project" value="TreeGrafter"/>
</dbReference>
<comment type="subcellular location">
    <subcellularLocation>
        <location evidence="1">Membrane</location>
    </subcellularLocation>
</comment>
<dbReference type="GO" id="GO:0050852">
    <property type="term" value="P:T cell receptor signaling pathway"/>
    <property type="evidence" value="ECO:0007669"/>
    <property type="project" value="TreeGrafter"/>
</dbReference>
<evidence type="ECO:0000256" key="2">
    <source>
        <dbReference type="ARBA" id="ARBA00022729"/>
    </source>
</evidence>
<dbReference type="Pfam" id="PF07686">
    <property type="entry name" value="V-set"/>
    <property type="match status" value="1"/>
</dbReference>
<dbReference type="PROSITE" id="PS50835">
    <property type="entry name" value="IG_LIKE"/>
    <property type="match status" value="1"/>
</dbReference>
<evidence type="ECO:0000256" key="5">
    <source>
        <dbReference type="ARBA" id="ARBA00023180"/>
    </source>
</evidence>